<feature type="compositionally biased region" description="Low complexity" evidence="1">
    <location>
        <begin position="444"/>
        <end position="461"/>
    </location>
</feature>
<evidence type="ECO:0000313" key="3">
    <source>
        <dbReference type="Proteomes" id="UP000494206"/>
    </source>
</evidence>
<feature type="region of interest" description="Disordered" evidence="1">
    <location>
        <begin position="441"/>
        <end position="488"/>
    </location>
</feature>
<comment type="caution">
    <text evidence="2">The sequence shown here is derived from an EMBL/GenBank/DDBJ whole genome shotgun (WGS) entry which is preliminary data.</text>
</comment>
<dbReference type="EMBL" id="CADEPM010000009">
    <property type="protein sequence ID" value="CAB3409798.1"/>
    <property type="molecule type" value="Genomic_DNA"/>
</dbReference>
<gene>
    <name evidence="2" type="ORF">CBOVIS_LOCUS11405</name>
</gene>
<dbReference type="PANTHER" id="PTHR23330:SF9">
    <property type="entry name" value="PROLINE-RICH PROTEIN 11"/>
    <property type="match status" value="1"/>
</dbReference>
<organism evidence="2 3">
    <name type="scientific">Caenorhabditis bovis</name>
    <dbReference type="NCBI Taxonomy" id="2654633"/>
    <lineage>
        <taxon>Eukaryota</taxon>
        <taxon>Metazoa</taxon>
        <taxon>Ecdysozoa</taxon>
        <taxon>Nematoda</taxon>
        <taxon>Chromadorea</taxon>
        <taxon>Rhabditida</taxon>
        <taxon>Rhabditina</taxon>
        <taxon>Rhabditomorpha</taxon>
        <taxon>Rhabditoidea</taxon>
        <taxon>Rhabditidae</taxon>
        <taxon>Peloderinae</taxon>
        <taxon>Caenorhabditis</taxon>
    </lineage>
</organism>
<feature type="compositionally biased region" description="Pro residues" evidence="1">
    <location>
        <begin position="1407"/>
        <end position="1417"/>
    </location>
</feature>
<dbReference type="OrthoDB" id="5828491at2759"/>
<keyword evidence="3" id="KW-1185">Reference proteome</keyword>
<feature type="region of interest" description="Disordered" evidence="1">
    <location>
        <begin position="1073"/>
        <end position="1105"/>
    </location>
</feature>
<feature type="compositionally biased region" description="Basic and acidic residues" evidence="1">
    <location>
        <begin position="804"/>
        <end position="815"/>
    </location>
</feature>
<feature type="region of interest" description="Disordered" evidence="1">
    <location>
        <begin position="1402"/>
        <end position="1466"/>
    </location>
</feature>
<evidence type="ECO:0000313" key="2">
    <source>
        <dbReference type="EMBL" id="CAB3409798.1"/>
    </source>
</evidence>
<proteinExistence type="predicted"/>
<name>A0A8S1FB65_9PELO</name>
<protein>
    <submittedName>
        <fullName evidence="2">Uncharacterized protein</fullName>
    </submittedName>
</protein>
<feature type="region of interest" description="Disordered" evidence="1">
    <location>
        <begin position="111"/>
        <end position="132"/>
    </location>
</feature>
<accession>A0A8S1FB65</accession>
<feature type="compositionally biased region" description="Polar residues" evidence="1">
    <location>
        <begin position="622"/>
        <end position="633"/>
    </location>
</feature>
<reference evidence="2 3" key="1">
    <citation type="submission" date="2020-04" db="EMBL/GenBank/DDBJ databases">
        <authorList>
            <person name="Laetsch R D."/>
            <person name="Stevens L."/>
            <person name="Kumar S."/>
            <person name="Blaxter L. M."/>
        </authorList>
    </citation>
    <scope>NUCLEOTIDE SEQUENCE [LARGE SCALE GENOMIC DNA]</scope>
</reference>
<feature type="compositionally biased region" description="Polar residues" evidence="1">
    <location>
        <begin position="1428"/>
        <end position="1439"/>
    </location>
</feature>
<dbReference type="PANTHER" id="PTHR23330">
    <property type="entry name" value="P300 TRANSCRIPTIONAL COFACTOR JMY-RELATED"/>
    <property type="match status" value="1"/>
</dbReference>
<feature type="compositionally biased region" description="Polar residues" evidence="1">
    <location>
        <begin position="699"/>
        <end position="714"/>
    </location>
</feature>
<feature type="region of interest" description="Disordered" evidence="1">
    <location>
        <begin position="546"/>
        <end position="565"/>
    </location>
</feature>
<feature type="region of interest" description="Disordered" evidence="1">
    <location>
        <begin position="621"/>
        <end position="643"/>
    </location>
</feature>
<sequence>MSSWYAYFGFNKGQQLDPVEEETSEASPQIEEKTVEDELAEAMNRLSPDQKVIVQDVLRRAETSRREAKVVVDAELMRSAYRKRATSGEDSFELRHSLVQMDSIPDNVITEMPGRRASEDTSEEEASSSNMRRRFQRMKSHLTTWFNSLDYDGDYFAIFELTGNKPQQQEHLEDLTMQYIDALSKAIMISSHIEYSHHVISSNPRFQLMCTRFCESIFALAYEQLTVELIDNEQRKRLNECCGRIAEEALQSAFYNLMSKTLPAEDDAETIVQEISLLHKSRSFENAKELDDYLQNINNTSTGKLIFVQLFSLNNVFDREMSPTQCYEVLENGVSEVSSNDSFEDPIVEVEELYYETDYTKRGPLRQITELDEDGETSSSSGSLVIFSDSEITGKINMNVEEYIQKMIDQVSEKQTDDLSEQSTSQESEVDKPFEILAEEHSAKSYSESSSSEIVDDTSNSLADWKQQSEELSSPATSGADFETSFDQEPVAKPVEEALTQEELDHIAQIQSMADQTFAVAPTRPPPPPPPMRIPTIDEPAILKQQSEQLSSPATSGADFETSFDQGPIAEPVEEALTQEELDHIAQIQSMADQTFAVAPSRPPPPPPPMRIPTIDEPAILKQQSEQLSSPATSGADFETSFDQGPIAEPVEEALTQEELDHIAQIQSMADQTFAMAPTRPPPPPPSMKDPTIDEPTVLKQQSEELSSPETSGADSERSSENFCFSVVSEGESPMNDAENYSNILLENTVQSLVSDSIQFAIKSLNPASVVDISEKPMMAEEDDWITKLVAESALVETNTCQFERSDSQNRDSRRPVIPPKPKMKRIPTIEVTAYFDDSNTNDRNSEEENAGISEKTDTGKNSTKSSNEEYFSELERDANDARKSQTSIHYNNLNMLQSEQLNKELQGDQILSHEAIKWIENLVRNKIAETAINWYDKPKLIKLNQNCDSYTDELSFDIINDAITSASGQTCEHESAKSELIQINKTNRDKFGSEIDQETMEDICLNSDLQQEVQHLIDIERNLKPDQNNAKTTEVNNDDYIPNVPFCSAQLSELPTASNSTIWTETEIRDGTETYGAHQKPSVNYEKESKYTTSESSSSLDTDGGCYDEEIMKTANCEARLIENQIQQIALLSSKIKSAKSQPPIPIRRGTIQLHKSIQLDENVKREITEEETCRQSFPPMRIPTIDEPAILKQQSEQLSSPATSGADFETSFDQEPVAEPVEEALTQEELDHIAQIQSMADQTFAVAPSRPPPPPPPMRIPTIDEPAILKQQSEQLSSPATSGADFKTSFDQEPVAEPVEEALTQEELDHIAQIQSMADQTFAVAPTRPPPPPPPMRIPTIDEPAILKQQSEQLSSPATSGADFKTSFDQEPVAEPVEEALTQEELDHIAQIQSMADQTFTVAPSRPPPPPPPMRIPTIDEPAILKQQSEQLSSPATSGADFETSFDQEPVAEPVEGSPDSGGA</sequence>
<feature type="compositionally biased region" description="Pro residues" evidence="1">
    <location>
        <begin position="679"/>
        <end position="688"/>
    </location>
</feature>
<dbReference type="Proteomes" id="UP000494206">
    <property type="component" value="Unassembled WGS sequence"/>
</dbReference>
<evidence type="ECO:0000256" key="1">
    <source>
        <dbReference type="SAM" id="MobiDB-lite"/>
    </source>
</evidence>
<feature type="compositionally biased region" description="Polar residues" evidence="1">
    <location>
        <begin position="860"/>
        <end position="870"/>
    </location>
</feature>
<feature type="region of interest" description="Disordered" evidence="1">
    <location>
        <begin position="801"/>
        <end position="870"/>
    </location>
</feature>
<dbReference type="GO" id="GO:0005737">
    <property type="term" value="C:cytoplasm"/>
    <property type="evidence" value="ECO:0007669"/>
    <property type="project" value="TreeGrafter"/>
</dbReference>
<feature type="region of interest" description="Disordered" evidence="1">
    <location>
        <begin position="661"/>
        <end position="720"/>
    </location>
</feature>
<feature type="compositionally biased region" description="Polar residues" evidence="1">
    <location>
        <begin position="546"/>
        <end position="555"/>
    </location>
</feature>